<gene>
    <name evidence="3" type="ORF">TeGR_g11933</name>
</gene>
<reference evidence="3 4" key="1">
    <citation type="journal article" date="2023" name="Commun. Biol.">
        <title>Genome analysis of Parmales, the sister group of diatoms, reveals the evolutionary specialization of diatoms from phago-mixotrophs to photoautotrophs.</title>
        <authorList>
            <person name="Ban H."/>
            <person name="Sato S."/>
            <person name="Yoshikawa S."/>
            <person name="Yamada K."/>
            <person name="Nakamura Y."/>
            <person name="Ichinomiya M."/>
            <person name="Sato N."/>
            <person name="Blanc-Mathieu R."/>
            <person name="Endo H."/>
            <person name="Kuwata A."/>
            <person name="Ogata H."/>
        </authorList>
    </citation>
    <scope>NUCLEOTIDE SEQUENCE [LARGE SCALE GENOMIC DNA]</scope>
</reference>
<feature type="compositionally biased region" description="Basic and acidic residues" evidence="2">
    <location>
        <begin position="985"/>
        <end position="998"/>
    </location>
</feature>
<keyword evidence="4" id="KW-1185">Reference proteome</keyword>
<comment type="caution">
    <text evidence="3">The sequence shown here is derived from an EMBL/GenBank/DDBJ whole genome shotgun (WGS) entry which is preliminary data.</text>
</comment>
<feature type="region of interest" description="Disordered" evidence="2">
    <location>
        <begin position="939"/>
        <end position="1012"/>
    </location>
</feature>
<feature type="compositionally biased region" description="Pro residues" evidence="2">
    <location>
        <begin position="35"/>
        <end position="53"/>
    </location>
</feature>
<dbReference type="Proteomes" id="UP001165060">
    <property type="component" value="Unassembled WGS sequence"/>
</dbReference>
<evidence type="ECO:0000256" key="1">
    <source>
        <dbReference type="SAM" id="Coils"/>
    </source>
</evidence>
<name>A0ABQ6NCX9_9STRA</name>
<sequence>MAEPAPDATVMDPPPASQQTTPSPPPLPISSIPSPASPPPPSSSSPLASPHPPLSQRSTSSSVTTNPGKLELSLDTTSLQSALTAIHSKLRDHSSHFDRLEPLEQRQQALIKFMNEMKLNLQTQRALAGVPSSSKHRSPAPQVLQGLLLGAEEPPPPVALFEGDEEDSDGEGAKDAAALPADPATPVGGGRKRGNRRRSTSVQDEEIIETVVKNQKEVVGLRSLVTQLRNDQDTEAAAFMDYDSRLQNLKMDLMKLKTDFSSAFTTKDWKKLMASMETKTGELKADVFKGQEILKDELKDEYGESLKMLTSWLEEHDALATERQKKMDGRIQTCARTDELAALRENLENDSKTMGDKLKKATRDLRRAVENIRVMKEKKALVELNNMFRKVMRTYFGKAFLTWKGMFLAHRRQLELDQIRNNKTRKVLVMIMCRVLKVAFGTWTKYSLLAEEHRKEQKRALRMMTRVMGRFLLAPVEAGFKHWHRITLIVREEKFREDERENQSRLRKRATTAVLDIGNEQVTSLGSIMNSFSNDTKGAIDVLTREVYDLRHNELGNLRREWQAERDKNAHNSKATLDNALEAIGARAKKFEEEMGSKIKMMAEAIPSMRADLAAQGRSLDDLKGSHEKLQDGFKKHGTDIDSLFENQGRHEQRMFECEDGVAKNNTKIKGLDDKTDKTNREVGKLADKVDDLIEENMGLRQQLSDTTSYFEGELRKMRSLIEGNTERVDTIESAVDSERGYVRGLESEVNGDIRELRRIVEHPGVIKPPMSRMIDACLPFEQLSYAKKYCPPINSPDLDNIPDTIAAFGVDMAEWIAFKADHEALSRVIAGVNPEELVYADDDIELRRKSLLQEVKREFDTLMEIREPEAGALRLEARHKFVARMMDAIDSALSKHDQVLITGSSRASRIKASVPACVACDRPLRTKARKGKLMEEEAKWGGGPAVDGGGRGLRGQEGNMGMTGSNRVKAKEGGGNQRPSTADASKRAEKGQQRDASEGGFVGGRSGRAAEVEAEVGTPYVLRGGFKMPRTGKLTPMGETQQQRPYSPPDITMTATVAYGEREEKDDRVSVPRPQSAKR</sequence>
<feature type="region of interest" description="Disordered" evidence="2">
    <location>
        <begin position="1024"/>
        <end position="1080"/>
    </location>
</feature>
<feature type="compositionally biased region" description="Gly residues" evidence="2">
    <location>
        <begin position="941"/>
        <end position="956"/>
    </location>
</feature>
<feature type="region of interest" description="Disordered" evidence="2">
    <location>
        <begin position="1"/>
        <end position="69"/>
    </location>
</feature>
<keyword evidence="1" id="KW-0175">Coiled coil</keyword>
<proteinExistence type="predicted"/>
<evidence type="ECO:0000313" key="4">
    <source>
        <dbReference type="Proteomes" id="UP001165060"/>
    </source>
</evidence>
<accession>A0ABQ6NCX9</accession>
<feature type="compositionally biased region" description="Polar residues" evidence="2">
    <location>
        <begin position="57"/>
        <end position="67"/>
    </location>
</feature>
<organism evidence="3 4">
    <name type="scientific">Tetraparma gracilis</name>
    <dbReference type="NCBI Taxonomy" id="2962635"/>
    <lineage>
        <taxon>Eukaryota</taxon>
        <taxon>Sar</taxon>
        <taxon>Stramenopiles</taxon>
        <taxon>Ochrophyta</taxon>
        <taxon>Bolidophyceae</taxon>
        <taxon>Parmales</taxon>
        <taxon>Triparmaceae</taxon>
        <taxon>Tetraparma</taxon>
    </lineage>
</organism>
<dbReference type="EMBL" id="BRYB01006471">
    <property type="protein sequence ID" value="GMI58449.1"/>
    <property type="molecule type" value="Genomic_DNA"/>
</dbReference>
<dbReference type="Gene3D" id="1.10.287.1490">
    <property type="match status" value="1"/>
</dbReference>
<feature type="compositionally biased region" description="Basic residues" evidence="2">
    <location>
        <begin position="190"/>
        <end position="199"/>
    </location>
</feature>
<feature type="region of interest" description="Disordered" evidence="2">
    <location>
        <begin position="150"/>
        <end position="203"/>
    </location>
</feature>
<protein>
    <submittedName>
        <fullName evidence="3">Uncharacterized protein</fullName>
    </submittedName>
</protein>
<evidence type="ECO:0000313" key="3">
    <source>
        <dbReference type="EMBL" id="GMI58449.1"/>
    </source>
</evidence>
<feature type="coiled-coil region" evidence="1">
    <location>
        <begin position="344"/>
        <end position="378"/>
    </location>
</feature>
<feature type="compositionally biased region" description="Basic and acidic residues" evidence="2">
    <location>
        <begin position="1061"/>
        <end position="1071"/>
    </location>
</feature>
<feature type="compositionally biased region" description="Low complexity" evidence="2">
    <location>
        <begin position="175"/>
        <end position="184"/>
    </location>
</feature>
<evidence type="ECO:0000256" key="2">
    <source>
        <dbReference type="SAM" id="MobiDB-lite"/>
    </source>
</evidence>
<feature type="compositionally biased region" description="Pro residues" evidence="2">
    <location>
        <begin position="12"/>
        <end position="28"/>
    </location>
</feature>